<feature type="transmembrane region" description="Helical" evidence="6">
    <location>
        <begin position="842"/>
        <end position="868"/>
    </location>
</feature>
<feature type="transmembrane region" description="Helical" evidence="6">
    <location>
        <begin position="379"/>
        <end position="398"/>
    </location>
</feature>
<evidence type="ECO:0000256" key="4">
    <source>
        <dbReference type="ARBA" id="ARBA00022989"/>
    </source>
</evidence>
<evidence type="ECO:0000259" key="7">
    <source>
        <dbReference type="Pfam" id="PF03176"/>
    </source>
</evidence>
<keyword evidence="5 6" id="KW-0472">Membrane</keyword>
<feature type="transmembrane region" description="Helical" evidence="6">
    <location>
        <begin position="816"/>
        <end position="836"/>
    </location>
</feature>
<evidence type="ECO:0000313" key="9">
    <source>
        <dbReference type="Proteomes" id="UP000555728"/>
    </source>
</evidence>
<dbReference type="PANTHER" id="PTHR33406:SF13">
    <property type="entry name" value="MEMBRANE PROTEIN YDFJ"/>
    <property type="match status" value="1"/>
</dbReference>
<keyword evidence="9" id="KW-1185">Reference proteome</keyword>
<dbReference type="Proteomes" id="UP000555728">
    <property type="component" value="Unassembled WGS sequence"/>
</dbReference>
<dbReference type="InterPro" id="IPR004869">
    <property type="entry name" value="MMPL_dom"/>
</dbReference>
<dbReference type="GO" id="GO:0005886">
    <property type="term" value="C:plasma membrane"/>
    <property type="evidence" value="ECO:0007669"/>
    <property type="project" value="UniProtKB-SubCell"/>
</dbReference>
<comment type="subcellular location">
    <subcellularLocation>
        <location evidence="1">Cell membrane</location>
        <topology evidence="1">Multi-pass membrane protein</topology>
    </subcellularLocation>
</comment>
<sequence>MIARLIAAWVEGARRRRWTVLAVALVLTALSLWAAATRIGVSTDTSAMLDPDLPFQQQNRALKDAFPQFGGELVIVLDADTAALADDAARRLTAALRARDDLLAFVSDLAGDPFFRRNGLLFLSLDELYALSDTLAEAQPFLGTLAADPSLRGLADLMDTAADGLADANADAGGGPLPLADVLTRMAETTAARLAGAPARLDWQALIQGDDGPMAEMGGARRLILAKPERRFASLTPAGDAMRLIRTTARDLGLTPDRGVTVRLTGAAAMETEELKSVQTGMDIAGAITLVAVVTLLIVGLRAPRLILATVVTLFAGLCWTAGLAAVTVGTLNMISVAFAVLFIGLSVDFGIHFALRYKEARDTGADSATALDAAARGVGPALALCAAAAAIAFLSFLPTDYRGLAQLGLISGLGMGVAFVANLTLPPALLSLLPVRPGRAGGAGLSRLAMRLDDGLRRHARAVALAALALAVGAAALAPTARFDFDPLNLRDPDTESVATLFDLLADPRVTPYTMDILAPDLDAAEVLAERVATLPEVDSAITARDLVPDAQDEKLFVIQDMALFLAPALSRAPAPPPDAAERRAARDALVAALDRLATAPGADAETQAAAQRLAAVLARVPDDAALAAVASALTADLPPMLERLRDSLQAAPVALEDLPDALLGRYLAPDGRARVEVRPALDPRDPDQLARFVDAVRAEVPTATGSPVLIRESGRTVMRAFAEAAALALLGITVLLAVTLRRTRDILLVYAPLTLAGLLTVATAALAGLAFNFANVIVLPLLFGLGVASAIHLVQRDRDEGDVAHTMTSSTPRAVVFSALTTIGSFGSIAASSHPGTASMGILLTIAIGLTLLCTLGVLPALLALWPSRGRPPR</sequence>
<feature type="transmembrane region" description="Helical" evidence="6">
    <location>
        <begin position="335"/>
        <end position="358"/>
    </location>
</feature>
<keyword evidence="4 6" id="KW-1133">Transmembrane helix</keyword>
<protein>
    <recommendedName>
        <fullName evidence="7">Membrane transport protein MMPL domain-containing protein</fullName>
    </recommendedName>
</protein>
<dbReference type="RefSeq" id="WP_184435736.1">
    <property type="nucleotide sequence ID" value="NZ_JACIGI010000019.1"/>
</dbReference>
<evidence type="ECO:0000256" key="2">
    <source>
        <dbReference type="ARBA" id="ARBA00022475"/>
    </source>
</evidence>
<feature type="transmembrane region" description="Helical" evidence="6">
    <location>
        <begin position="280"/>
        <end position="299"/>
    </location>
</feature>
<comment type="caution">
    <text evidence="8">The sequence shown here is derived from an EMBL/GenBank/DDBJ whole genome shotgun (WGS) entry which is preliminary data.</text>
</comment>
<accession>A0A7W6S1Y8</accession>
<dbReference type="EMBL" id="JACIGI010000019">
    <property type="protein sequence ID" value="MBB4286674.1"/>
    <property type="molecule type" value="Genomic_DNA"/>
</dbReference>
<dbReference type="AlphaFoldDB" id="A0A7W6S1Y8"/>
<feature type="domain" description="Membrane transport protein MMPL" evidence="7">
    <location>
        <begin position="604"/>
        <end position="871"/>
    </location>
</feature>
<dbReference type="Pfam" id="PF03176">
    <property type="entry name" value="MMPL"/>
    <property type="match status" value="2"/>
</dbReference>
<dbReference type="PANTHER" id="PTHR33406">
    <property type="entry name" value="MEMBRANE PROTEIN MJ1562-RELATED"/>
    <property type="match status" value="1"/>
</dbReference>
<dbReference type="InterPro" id="IPR017841">
    <property type="entry name" value="Hopanoid_biosynth_HpnN"/>
</dbReference>
<evidence type="ECO:0000256" key="3">
    <source>
        <dbReference type="ARBA" id="ARBA00022692"/>
    </source>
</evidence>
<evidence type="ECO:0000256" key="6">
    <source>
        <dbReference type="SAM" id="Phobius"/>
    </source>
</evidence>
<evidence type="ECO:0000256" key="5">
    <source>
        <dbReference type="ARBA" id="ARBA00023136"/>
    </source>
</evidence>
<feature type="transmembrane region" description="Helical" evidence="6">
    <location>
        <begin position="775"/>
        <end position="796"/>
    </location>
</feature>
<evidence type="ECO:0000256" key="1">
    <source>
        <dbReference type="ARBA" id="ARBA00004651"/>
    </source>
</evidence>
<gene>
    <name evidence="8" type="ORF">GGD88_002409</name>
</gene>
<reference evidence="8 9" key="1">
    <citation type="submission" date="2020-08" db="EMBL/GenBank/DDBJ databases">
        <title>Genome sequencing of Purple Non-Sulfur Bacteria from various extreme environments.</title>
        <authorList>
            <person name="Mayer M."/>
        </authorList>
    </citation>
    <scope>NUCLEOTIDE SEQUENCE [LARGE SCALE GENOMIC DNA]</scope>
    <source>
        <strain evidence="8 9">JA135</strain>
    </source>
</reference>
<dbReference type="InterPro" id="IPR050545">
    <property type="entry name" value="Mycobact_MmpL"/>
</dbReference>
<keyword evidence="3 6" id="KW-0812">Transmembrane</keyword>
<feature type="transmembrane region" description="Helical" evidence="6">
    <location>
        <begin position="722"/>
        <end position="742"/>
    </location>
</feature>
<feature type="transmembrane region" description="Helical" evidence="6">
    <location>
        <begin position="410"/>
        <end position="431"/>
    </location>
</feature>
<feature type="transmembrane region" description="Helical" evidence="6">
    <location>
        <begin position="749"/>
        <end position="769"/>
    </location>
</feature>
<feature type="domain" description="Membrane transport protein MMPL" evidence="7">
    <location>
        <begin position="240"/>
        <end position="434"/>
    </location>
</feature>
<proteinExistence type="predicted"/>
<feature type="transmembrane region" description="Helical" evidence="6">
    <location>
        <begin position="461"/>
        <end position="482"/>
    </location>
</feature>
<dbReference type="NCBIfam" id="TIGR03480">
    <property type="entry name" value="HpnN"/>
    <property type="match status" value="1"/>
</dbReference>
<keyword evidence="2" id="KW-1003">Cell membrane</keyword>
<dbReference type="Gene3D" id="1.20.1640.10">
    <property type="entry name" value="Multidrug efflux transporter AcrB transmembrane domain"/>
    <property type="match status" value="2"/>
</dbReference>
<feature type="transmembrane region" description="Helical" evidence="6">
    <location>
        <begin position="306"/>
        <end position="329"/>
    </location>
</feature>
<evidence type="ECO:0000313" key="8">
    <source>
        <dbReference type="EMBL" id="MBB4286674.1"/>
    </source>
</evidence>
<name>A0A7W6S1Y8_9PROT</name>
<organism evidence="8 9">
    <name type="scientific">Roseospira goensis</name>
    <dbReference type="NCBI Taxonomy" id="391922"/>
    <lineage>
        <taxon>Bacteria</taxon>
        <taxon>Pseudomonadati</taxon>
        <taxon>Pseudomonadota</taxon>
        <taxon>Alphaproteobacteria</taxon>
        <taxon>Rhodospirillales</taxon>
        <taxon>Rhodospirillaceae</taxon>
        <taxon>Roseospira</taxon>
    </lineage>
</organism>
<dbReference type="SUPFAM" id="SSF82866">
    <property type="entry name" value="Multidrug efflux transporter AcrB transmembrane domain"/>
    <property type="match status" value="2"/>
</dbReference>